<feature type="compositionally biased region" description="Low complexity" evidence="1">
    <location>
        <begin position="68"/>
        <end position="77"/>
    </location>
</feature>
<dbReference type="EMBL" id="EF678665">
    <property type="protein sequence ID" value="ABR18400.1"/>
    <property type="molecule type" value="mRNA"/>
</dbReference>
<feature type="region of interest" description="Disordered" evidence="1">
    <location>
        <begin position="22"/>
        <end position="84"/>
    </location>
</feature>
<sequence length="115" mass="12776">MSLACLTCQNVLRTDSCRNYSFRSDEEQQQTGSSMGCWSNKKNPQPPAAENTLRTRVAPVPPSGGGISNNITGSSSNQAPDSNPKLMRCHAVRRDIFRDWHFEDFPEGNRSLCLT</sequence>
<accession>B8LRX0</accession>
<dbReference type="PANTHER" id="PTHR36002">
    <property type="entry name" value="PYRD"/>
    <property type="match status" value="1"/>
</dbReference>
<dbReference type="PANTHER" id="PTHR36002:SF1">
    <property type="entry name" value="PYRD"/>
    <property type="match status" value="1"/>
</dbReference>
<evidence type="ECO:0000313" key="2">
    <source>
        <dbReference type="EMBL" id="ABR18400.1"/>
    </source>
</evidence>
<organism evidence="2">
    <name type="scientific">Picea sitchensis</name>
    <name type="common">Sitka spruce</name>
    <name type="synonym">Pinus sitchensis</name>
    <dbReference type="NCBI Taxonomy" id="3332"/>
    <lineage>
        <taxon>Eukaryota</taxon>
        <taxon>Viridiplantae</taxon>
        <taxon>Streptophyta</taxon>
        <taxon>Embryophyta</taxon>
        <taxon>Tracheophyta</taxon>
        <taxon>Spermatophyta</taxon>
        <taxon>Pinopsida</taxon>
        <taxon>Pinidae</taxon>
        <taxon>Conifers I</taxon>
        <taxon>Pinales</taxon>
        <taxon>Pinaceae</taxon>
        <taxon>Picea</taxon>
    </lineage>
</organism>
<feature type="compositionally biased region" description="Polar residues" evidence="1">
    <location>
        <begin position="29"/>
        <end position="43"/>
    </location>
</feature>
<proteinExistence type="evidence at transcript level"/>
<dbReference type="AlphaFoldDB" id="B8LRX0"/>
<reference evidence="2" key="1">
    <citation type="submission" date="2007-06" db="EMBL/GenBank/DDBJ databases">
        <title>Full length cDNA sequences from Sitka Spruce (Picea sitchensis).</title>
        <authorList>
            <person name="Ralph S.G."/>
            <person name="Chun H.E."/>
            <person name="Liao N."/>
            <person name="Ali J."/>
            <person name="Reid K."/>
            <person name="Kolosova N."/>
            <person name="Cooper N."/>
            <person name="Cullis C."/>
            <person name="Jancsik S."/>
            <person name="Moore R."/>
            <person name="Mayo M."/>
            <person name="Wagner S."/>
            <person name="Holt R.A."/>
            <person name="Jones S.J.M."/>
            <person name="Marra M.A."/>
            <person name="Ritland C.E."/>
            <person name="Ritland K."/>
            <person name="Bohlmann J."/>
        </authorList>
    </citation>
    <scope>NUCLEOTIDE SEQUENCE</scope>
    <source>
        <tissue evidence="2">Bark</tissue>
    </source>
</reference>
<dbReference type="OMA" id="LACHAAE"/>
<name>B8LRX0_PICSI</name>
<protein>
    <submittedName>
        <fullName evidence="2">Uncharacterized protein</fullName>
    </submittedName>
</protein>
<evidence type="ECO:0000256" key="1">
    <source>
        <dbReference type="SAM" id="MobiDB-lite"/>
    </source>
</evidence>